<organism evidence="3 4">
    <name type="scientific">Micromonospora zhanjiangensis</name>
    <dbReference type="NCBI Taxonomy" id="1522057"/>
    <lineage>
        <taxon>Bacteria</taxon>
        <taxon>Bacillati</taxon>
        <taxon>Actinomycetota</taxon>
        <taxon>Actinomycetes</taxon>
        <taxon>Micromonosporales</taxon>
        <taxon>Micromonosporaceae</taxon>
        <taxon>Micromonospora</taxon>
    </lineage>
</organism>
<feature type="compositionally biased region" description="Pro residues" evidence="1">
    <location>
        <begin position="1"/>
        <end position="12"/>
    </location>
</feature>
<evidence type="ECO:0000259" key="2">
    <source>
        <dbReference type="Pfam" id="PF00561"/>
    </source>
</evidence>
<evidence type="ECO:0000256" key="1">
    <source>
        <dbReference type="SAM" id="MobiDB-lite"/>
    </source>
</evidence>
<dbReference type="PANTHER" id="PTHR43433:SF5">
    <property type="entry name" value="AB HYDROLASE-1 DOMAIN-CONTAINING PROTEIN"/>
    <property type="match status" value="1"/>
</dbReference>
<keyword evidence="3" id="KW-0378">Hydrolase</keyword>
<protein>
    <submittedName>
        <fullName evidence="3">Alpha/beta fold hydrolase</fullName>
    </submittedName>
</protein>
<dbReference type="SUPFAM" id="SSF53474">
    <property type="entry name" value="alpha/beta-Hydrolases"/>
    <property type="match status" value="1"/>
</dbReference>
<dbReference type="InterPro" id="IPR000073">
    <property type="entry name" value="AB_hydrolase_1"/>
</dbReference>
<reference evidence="4" key="1">
    <citation type="journal article" date="2019" name="Int. J. Syst. Evol. Microbiol.">
        <title>The Global Catalogue of Microorganisms (GCM) 10K type strain sequencing project: providing services to taxonomists for standard genome sequencing and annotation.</title>
        <authorList>
            <consortium name="The Broad Institute Genomics Platform"/>
            <consortium name="The Broad Institute Genome Sequencing Center for Infectious Disease"/>
            <person name="Wu L."/>
            <person name="Ma J."/>
        </authorList>
    </citation>
    <scope>NUCLEOTIDE SEQUENCE [LARGE SCALE GENOMIC DNA]</scope>
    <source>
        <strain evidence="4">2902at01</strain>
    </source>
</reference>
<accession>A0ABV8KER5</accession>
<dbReference type="Gene3D" id="3.40.50.1820">
    <property type="entry name" value="alpha/beta hydrolase"/>
    <property type="match status" value="1"/>
</dbReference>
<comment type="caution">
    <text evidence="3">The sequence shown here is derived from an EMBL/GenBank/DDBJ whole genome shotgun (WGS) entry which is preliminary data.</text>
</comment>
<dbReference type="InterPro" id="IPR050471">
    <property type="entry name" value="AB_hydrolase"/>
</dbReference>
<dbReference type="RefSeq" id="WP_377541484.1">
    <property type="nucleotide sequence ID" value="NZ_JBHSBN010000001.1"/>
</dbReference>
<evidence type="ECO:0000313" key="3">
    <source>
        <dbReference type="EMBL" id="MFC4104556.1"/>
    </source>
</evidence>
<dbReference type="InterPro" id="IPR029058">
    <property type="entry name" value="AB_hydrolase_fold"/>
</dbReference>
<dbReference type="Pfam" id="PF00561">
    <property type="entry name" value="Abhydrolase_1"/>
    <property type="match status" value="1"/>
</dbReference>
<dbReference type="Proteomes" id="UP001595868">
    <property type="component" value="Unassembled WGS sequence"/>
</dbReference>
<evidence type="ECO:0000313" key="4">
    <source>
        <dbReference type="Proteomes" id="UP001595868"/>
    </source>
</evidence>
<feature type="domain" description="AB hydrolase-1" evidence="2">
    <location>
        <begin position="60"/>
        <end position="151"/>
    </location>
</feature>
<proteinExistence type="predicted"/>
<keyword evidence="4" id="KW-1185">Reference proteome</keyword>
<feature type="region of interest" description="Disordered" evidence="1">
    <location>
        <begin position="1"/>
        <end position="36"/>
    </location>
</feature>
<dbReference type="EMBL" id="JBHSBN010000001">
    <property type="protein sequence ID" value="MFC4104556.1"/>
    <property type="molecule type" value="Genomic_DNA"/>
</dbReference>
<dbReference type="GO" id="GO:0016787">
    <property type="term" value="F:hydrolase activity"/>
    <property type="evidence" value="ECO:0007669"/>
    <property type="project" value="UniProtKB-KW"/>
</dbReference>
<sequence length="296" mass="31490">MRDFRWPPPPDGGPRTYGPGPSAPRTGRPAIPDPETELVATPHGVRLERLVTGGGDPITVFAHGLGNGIATTRPLGSAVRGRKIFFQFRGHGRSDAPPGPWGYADLARDLRAVADLGQATRALGVSLGAGALCRLLAESPARFERVVFFLPAVLDRPRPAVARDRLTELLAAVDAGDAAAVADVVSYEAPAPVRNTPAGWAYLRQRVDQLMRDGLAPALATLPDEVAVPDRAALAEVTARALVIGCVGDDLHPAEVAEQFAAALPHATLHVYDRPAVLWTNRADLRDRISEFLNGE</sequence>
<dbReference type="PANTHER" id="PTHR43433">
    <property type="entry name" value="HYDROLASE, ALPHA/BETA FOLD FAMILY PROTEIN"/>
    <property type="match status" value="1"/>
</dbReference>
<name>A0ABV8KER5_9ACTN</name>
<gene>
    <name evidence="3" type="ORF">ACFOX0_01185</name>
</gene>